<dbReference type="Proteomes" id="UP001066276">
    <property type="component" value="Chromosome 8"/>
</dbReference>
<accession>A0AAV7NG74</accession>
<sequence length="108" mass="12103">MGGTQSDEGQTGKPSPSEDNVLTRRSSKEAPVWAEVRHSNVEKRRYSENMQFPMSETRPREITCPDLTAVIDSPHHNRACFLLFVNSAQCFMLAYAAILNEYVGPNVS</sequence>
<evidence type="ECO:0000313" key="3">
    <source>
        <dbReference type="Proteomes" id="UP001066276"/>
    </source>
</evidence>
<keyword evidence="3" id="KW-1185">Reference proteome</keyword>
<protein>
    <submittedName>
        <fullName evidence="2">Uncharacterized protein</fullName>
    </submittedName>
</protein>
<reference evidence="2" key="1">
    <citation type="journal article" date="2022" name="bioRxiv">
        <title>Sequencing and chromosome-scale assembly of the giantPleurodeles waltlgenome.</title>
        <authorList>
            <person name="Brown T."/>
            <person name="Elewa A."/>
            <person name="Iarovenko S."/>
            <person name="Subramanian E."/>
            <person name="Araus A.J."/>
            <person name="Petzold A."/>
            <person name="Susuki M."/>
            <person name="Suzuki K.-i.T."/>
            <person name="Hayashi T."/>
            <person name="Toyoda A."/>
            <person name="Oliveira C."/>
            <person name="Osipova E."/>
            <person name="Leigh N.D."/>
            <person name="Simon A."/>
            <person name="Yun M.H."/>
        </authorList>
    </citation>
    <scope>NUCLEOTIDE SEQUENCE</scope>
    <source>
        <strain evidence="2">20211129_DDA</strain>
        <tissue evidence="2">Liver</tissue>
    </source>
</reference>
<evidence type="ECO:0000313" key="2">
    <source>
        <dbReference type="EMBL" id="KAJ1114476.1"/>
    </source>
</evidence>
<dbReference type="AlphaFoldDB" id="A0AAV7NG74"/>
<gene>
    <name evidence="2" type="ORF">NDU88_002713</name>
</gene>
<comment type="caution">
    <text evidence="2">The sequence shown here is derived from an EMBL/GenBank/DDBJ whole genome shotgun (WGS) entry which is preliminary data.</text>
</comment>
<dbReference type="EMBL" id="JANPWB010000012">
    <property type="protein sequence ID" value="KAJ1114476.1"/>
    <property type="molecule type" value="Genomic_DNA"/>
</dbReference>
<name>A0AAV7NG74_PLEWA</name>
<feature type="compositionally biased region" description="Polar residues" evidence="1">
    <location>
        <begin position="1"/>
        <end position="24"/>
    </location>
</feature>
<evidence type="ECO:0000256" key="1">
    <source>
        <dbReference type="SAM" id="MobiDB-lite"/>
    </source>
</evidence>
<proteinExistence type="predicted"/>
<feature type="region of interest" description="Disordered" evidence="1">
    <location>
        <begin position="1"/>
        <end position="34"/>
    </location>
</feature>
<organism evidence="2 3">
    <name type="scientific">Pleurodeles waltl</name>
    <name type="common">Iberian ribbed newt</name>
    <dbReference type="NCBI Taxonomy" id="8319"/>
    <lineage>
        <taxon>Eukaryota</taxon>
        <taxon>Metazoa</taxon>
        <taxon>Chordata</taxon>
        <taxon>Craniata</taxon>
        <taxon>Vertebrata</taxon>
        <taxon>Euteleostomi</taxon>
        <taxon>Amphibia</taxon>
        <taxon>Batrachia</taxon>
        <taxon>Caudata</taxon>
        <taxon>Salamandroidea</taxon>
        <taxon>Salamandridae</taxon>
        <taxon>Pleurodelinae</taxon>
        <taxon>Pleurodeles</taxon>
    </lineage>
</organism>